<feature type="transmembrane region" description="Helical" evidence="5">
    <location>
        <begin position="218"/>
        <end position="238"/>
    </location>
</feature>
<dbReference type="InterPro" id="IPR005178">
    <property type="entry name" value="Ostalpha/TMEM184C"/>
</dbReference>
<evidence type="ECO:0008006" key="8">
    <source>
        <dbReference type="Google" id="ProtNLM"/>
    </source>
</evidence>
<comment type="caution">
    <text evidence="6">The sequence shown here is derived from an EMBL/GenBank/DDBJ whole genome shotgun (WGS) entry which is preliminary data.</text>
</comment>
<reference evidence="7" key="1">
    <citation type="journal article" date="2020" name="Stud. Mycol.">
        <title>101 Dothideomycetes genomes: A test case for predicting lifestyles and emergence of pathogens.</title>
        <authorList>
            <person name="Haridas S."/>
            <person name="Albert R."/>
            <person name="Binder M."/>
            <person name="Bloem J."/>
            <person name="LaButti K."/>
            <person name="Salamov A."/>
            <person name="Andreopoulos B."/>
            <person name="Baker S."/>
            <person name="Barry K."/>
            <person name="Bills G."/>
            <person name="Bluhm B."/>
            <person name="Cannon C."/>
            <person name="Castanera R."/>
            <person name="Culley D."/>
            <person name="Daum C."/>
            <person name="Ezra D."/>
            <person name="Gonzalez J."/>
            <person name="Henrissat B."/>
            <person name="Kuo A."/>
            <person name="Liang C."/>
            <person name="Lipzen A."/>
            <person name="Lutzoni F."/>
            <person name="Magnuson J."/>
            <person name="Mondo S."/>
            <person name="Nolan M."/>
            <person name="Ohm R."/>
            <person name="Pangilinan J."/>
            <person name="Park H.-J."/>
            <person name="Ramirez L."/>
            <person name="Alfaro M."/>
            <person name="Sun H."/>
            <person name="Tritt A."/>
            <person name="Yoshinaga Y."/>
            <person name="Zwiers L.-H."/>
            <person name="Turgeon B."/>
            <person name="Goodwin S."/>
            <person name="Spatafora J."/>
            <person name="Crous P."/>
            <person name="Grigoriev I."/>
        </authorList>
    </citation>
    <scope>NUCLEOTIDE SEQUENCE [LARGE SCALE GENOMIC DNA]</scope>
    <source>
        <strain evidence="7">CBS 304.66</strain>
    </source>
</reference>
<dbReference type="PANTHER" id="PTHR23423">
    <property type="entry name" value="ORGANIC SOLUTE TRANSPORTER-RELATED"/>
    <property type="match status" value="1"/>
</dbReference>
<dbReference type="AlphaFoldDB" id="A0A9P4K250"/>
<keyword evidence="2 5" id="KW-0812">Transmembrane</keyword>
<dbReference type="OrthoDB" id="5348404at2759"/>
<comment type="subcellular location">
    <subcellularLocation>
        <location evidence="1">Membrane</location>
        <topology evidence="1">Multi-pass membrane protein</topology>
    </subcellularLocation>
</comment>
<feature type="non-terminal residue" evidence="6">
    <location>
        <position position="245"/>
    </location>
</feature>
<keyword evidence="7" id="KW-1185">Reference proteome</keyword>
<feature type="non-terminal residue" evidence="6">
    <location>
        <position position="1"/>
    </location>
</feature>
<dbReference type="EMBL" id="ML986680">
    <property type="protein sequence ID" value="KAF2260511.1"/>
    <property type="molecule type" value="Genomic_DNA"/>
</dbReference>
<feature type="transmembrane region" description="Helical" evidence="5">
    <location>
        <begin position="176"/>
        <end position="198"/>
    </location>
</feature>
<dbReference type="Proteomes" id="UP000800093">
    <property type="component" value="Unassembled WGS sequence"/>
</dbReference>
<evidence type="ECO:0000256" key="2">
    <source>
        <dbReference type="ARBA" id="ARBA00022692"/>
    </source>
</evidence>
<protein>
    <recommendedName>
        <fullName evidence="8">Transmembrane protein</fullName>
    </recommendedName>
</protein>
<evidence type="ECO:0000256" key="1">
    <source>
        <dbReference type="ARBA" id="ARBA00004141"/>
    </source>
</evidence>
<evidence type="ECO:0000256" key="5">
    <source>
        <dbReference type="SAM" id="Phobius"/>
    </source>
</evidence>
<feature type="transmembrane region" description="Helical" evidence="5">
    <location>
        <begin position="20"/>
        <end position="37"/>
    </location>
</feature>
<sequence>VLQHATNYSSPVQQRQVIRVVYLVPWVAIFSFLIIWLESAGEYLVESLDFGCSIALSAFLLLLCDYILSHPDRFDELFSDGTLKRASEPIRLNRTANTYYPQRVWYMVLQFILTSFIIWFATVISLAVGTYCATSNSNHFAHIWITVFRLIVTTVAIVVVLGFYNRMKPQLAQHKVFSKLFAFKALLTLSYFIIKILVPQDAINPTKHLTYHHIMTSLPALILACEMPNFAILILLAFPVSTYKH</sequence>
<keyword evidence="3 5" id="KW-1133">Transmembrane helix</keyword>
<dbReference type="SMART" id="SM01417">
    <property type="entry name" value="Solute_trans_a"/>
    <property type="match status" value="1"/>
</dbReference>
<gene>
    <name evidence="6" type="ORF">CC78DRAFT_417946</name>
</gene>
<accession>A0A9P4K250</accession>
<dbReference type="GO" id="GO:0016020">
    <property type="term" value="C:membrane"/>
    <property type="evidence" value="ECO:0007669"/>
    <property type="project" value="UniProtKB-SubCell"/>
</dbReference>
<evidence type="ECO:0000256" key="4">
    <source>
        <dbReference type="ARBA" id="ARBA00023136"/>
    </source>
</evidence>
<evidence type="ECO:0000313" key="7">
    <source>
        <dbReference type="Proteomes" id="UP000800093"/>
    </source>
</evidence>
<feature type="transmembrane region" description="Helical" evidence="5">
    <location>
        <begin position="104"/>
        <end position="128"/>
    </location>
</feature>
<feature type="transmembrane region" description="Helical" evidence="5">
    <location>
        <begin position="43"/>
        <end position="68"/>
    </location>
</feature>
<keyword evidence="4 5" id="KW-0472">Membrane</keyword>
<proteinExistence type="predicted"/>
<organism evidence="6 7">
    <name type="scientific">Lojkania enalia</name>
    <dbReference type="NCBI Taxonomy" id="147567"/>
    <lineage>
        <taxon>Eukaryota</taxon>
        <taxon>Fungi</taxon>
        <taxon>Dikarya</taxon>
        <taxon>Ascomycota</taxon>
        <taxon>Pezizomycotina</taxon>
        <taxon>Dothideomycetes</taxon>
        <taxon>Pleosporomycetidae</taxon>
        <taxon>Pleosporales</taxon>
        <taxon>Pleosporales incertae sedis</taxon>
        <taxon>Lojkania</taxon>
    </lineage>
</organism>
<evidence type="ECO:0000256" key="3">
    <source>
        <dbReference type="ARBA" id="ARBA00022989"/>
    </source>
</evidence>
<name>A0A9P4K250_9PLEO</name>
<evidence type="ECO:0000313" key="6">
    <source>
        <dbReference type="EMBL" id="KAF2260511.1"/>
    </source>
</evidence>
<feature type="transmembrane region" description="Helical" evidence="5">
    <location>
        <begin position="140"/>
        <end position="164"/>
    </location>
</feature>
<dbReference type="Pfam" id="PF03619">
    <property type="entry name" value="Solute_trans_a"/>
    <property type="match status" value="1"/>
</dbReference>